<comment type="function">
    <text evidence="1">Exerts its effect at some terminal stage of cytochrome c oxidase synthesis, probably by being involved in the insertion of the copper B into subunit I.</text>
</comment>
<gene>
    <name evidence="9" type="ORF">ACAOBT_LOCUS28387</name>
</gene>
<evidence type="ECO:0000256" key="7">
    <source>
        <dbReference type="ARBA" id="ARBA00068998"/>
    </source>
</evidence>
<dbReference type="InterPro" id="IPR023471">
    <property type="entry name" value="CtaG/Cox11_dom_sf"/>
</dbReference>
<dbReference type="EMBL" id="CAKOFQ010007628">
    <property type="protein sequence ID" value="CAH2005165.1"/>
    <property type="molecule type" value="Genomic_DNA"/>
</dbReference>
<keyword evidence="3 8" id="KW-0812">Transmembrane</keyword>
<evidence type="ECO:0000256" key="3">
    <source>
        <dbReference type="ARBA" id="ARBA00022692"/>
    </source>
</evidence>
<feature type="transmembrane region" description="Helical" evidence="8">
    <location>
        <begin position="56"/>
        <end position="77"/>
    </location>
</feature>
<dbReference type="NCBIfam" id="NF003465">
    <property type="entry name" value="PRK05089.1"/>
    <property type="match status" value="1"/>
</dbReference>
<keyword evidence="10" id="KW-1185">Reference proteome</keyword>
<dbReference type="PANTHER" id="PTHR21320">
    <property type="entry name" value="CYTOCHROME C OXIDASE ASSEMBLY PROTEIN COX11-RELATED"/>
    <property type="match status" value="1"/>
</dbReference>
<reference evidence="9" key="1">
    <citation type="submission" date="2022-03" db="EMBL/GenBank/DDBJ databases">
        <authorList>
            <person name="Sayadi A."/>
        </authorList>
    </citation>
    <scope>NUCLEOTIDE SEQUENCE</scope>
</reference>
<dbReference type="AlphaFoldDB" id="A0A9P0Q1D5"/>
<evidence type="ECO:0000313" key="10">
    <source>
        <dbReference type="Proteomes" id="UP001152888"/>
    </source>
</evidence>
<comment type="subunit">
    <text evidence="6">Interacts with CNNM4/ACDP4. Interacts with RANBP2.</text>
</comment>
<dbReference type="FunFam" id="2.60.370.10:FF:000001">
    <property type="entry name" value="COX11 cytochrome c oxidase assembly homolog"/>
    <property type="match status" value="1"/>
</dbReference>
<evidence type="ECO:0000256" key="4">
    <source>
        <dbReference type="ARBA" id="ARBA00022989"/>
    </source>
</evidence>
<dbReference type="GO" id="GO:0005743">
    <property type="term" value="C:mitochondrial inner membrane"/>
    <property type="evidence" value="ECO:0007669"/>
    <property type="project" value="UniProtKB-SubCell"/>
</dbReference>
<keyword evidence="4 8" id="KW-1133">Transmembrane helix</keyword>
<evidence type="ECO:0000256" key="6">
    <source>
        <dbReference type="ARBA" id="ARBA00063165"/>
    </source>
</evidence>
<comment type="subcellular location">
    <subcellularLocation>
        <location evidence="2">Mitochondrion inner membrane</location>
        <topology evidence="2">Single-pass membrane protein</topology>
        <orientation evidence="2">Intermembrane side</orientation>
    </subcellularLocation>
</comment>
<dbReference type="SUPFAM" id="SSF110111">
    <property type="entry name" value="Ctag/Cox11"/>
    <property type="match status" value="1"/>
</dbReference>
<name>A0A9P0Q1D5_ACAOB</name>
<organism evidence="9 10">
    <name type="scientific">Acanthoscelides obtectus</name>
    <name type="common">Bean weevil</name>
    <name type="synonym">Bruchus obtectus</name>
    <dbReference type="NCBI Taxonomy" id="200917"/>
    <lineage>
        <taxon>Eukaryota</taxon>
        <taxon>Metazoa</taxon>
        <taxon>Ecdysozoa</taxon>
        <taxon>Arthropoda</taxon>
        <taxon>Hexapoda</taxon>
        <taxon>Insecta</taxon>
        <taxon>Pterygota</taxon>
        <taxon>Neoptera</taxon>
        <taxon>Endopterygota</taxon>
        <taxon>Coleoptera</taxon>
        <taxon>Polyphaga</taxon>
        <taxon>Cucujiformia</taxon>
        <taxon>Chrysomeloidea</taxon>
        <taxon>Chrysomelidae</taxon>
        <taxon>Bruchinae</taxon>
        <taxon>Bruchini</taxon>
        <taxon>Acanthoscelides</taxon>
    </lineage>
</organism>
<sequence length="238" mass="27035">MNLSQKLCKLCPDATRKPLFNLLRYQKRVFHLSSNLRQKAADSAGETRKRGIKSTLYYVTAAGIVTVGLSYAAVPLYRMFCQAYSYGGTTATGHDTEKVSSMSAVKQKPIKIKFNADTAASMRWNFKPQQTEITVYPGETALAFYTAMNPTDVPVIGISTYNVVPFEAGQYFNKIQCFCFEEQMLNPHEQVDMPVFFYIDPEIVEDPYMEYINEITLSYTFFEAKDGMKLPMPSFVKK</sequence>
<evidence type="ECO:0000256" key="1">
    <source>
        <dbReference type="ARBA" id="ARBA00004007"/>
    </source>
</evidence>
<comment type="caution">
    <text evidence="9">The sequence shown here is derived from an EMBL/GenBank/DDBJ whole genome shotgun (WGS) entry which is preliminary data.</text>
</comment>
<dbReference type="PANTHER" id="PTHR21320:SF3">
    <property type="entry name" value="CYTOCHROME C OXIDASE ASSEMBLY PROTEIN COX11, MITOCHONDRIAL-RELATED"/>
    <property type="match status" value="1"/>
</dbReference>
<evidence type="ECO:0000256" key="2">
    <source>
        <dbReference type="ARBA" id="ARBA00004243"/>
    </source>
</evidence>
<accession>A0A9P0Q1D5</accession>
<proteinExistence type="inferred from homology"/>
<protein>
    <recommendedName>
        <fullName evidence="7">Cytochrome c oxidase assembly protein COX11, mitochondrial</fullName>
    </recommendedName>
</protein>
<keyword evidence="5 8" id="KW-0472">Membrane</keyword>
<dbReference type="HAMAP" id="MF_00155">
    <property type="entry name" value="CtaG"/>
    <property type="match status" value="1"/>
</dbReference>
<evidence type="ECO:0000313" key="9">
    <source>
        <dbReference type="EMBL" id="CAH2005165.1"/>
    </source>
</evidence>
<dbReference type="Pfam" id="PF04442">
    <property type="entry name" value="CtaG_Cox11"/>
    <property type="match status" value="1"/>
</dbReference>
<dbReference type="Gene3D" id="2.60.370.10">
    <property type="entry name" value="Ctag/Cox11"/>
    <property type="match status" value="1"/>
</dbReference>
<evidence type="ECO:0000256" key="5">
    <source>
        <dbReference type="ARBA" id="ARBA00023136"/>
    </source>
</evidence>
<dbReference type="GO" id="GO:0005507">
    <property type="term" value="F:copper ion binding"/>
    <property type="evidence" value="ECO:0007669"/>
    <property type="project" value="InterPro"/>
</dbReference>
<evidence type="ECO:0000256" key="8">
    <source>
        <dbReference type="SAM" id="Phobius"/>
    </source>
</evidence>
<dbReference type="Proteomes" id="UP001152888">
    <property type="component" value="Unassembled WGS sequence"/>
</dbReference>
<dbReference type="OrthoDB" id="1704689at2759"/>
<dbReference type="InterPro" id="IPR007533">
    <property type="entry name" value="Cyt_c_oxidase_assmbl_CtaG"/>
</dbReference>